<dbReference type="EMBL" id="BKCJ011081766">
    <property type="protein sequence ID" value="GFC81896.1"/>
    <property type="molecule type" value="Genomic_DNA"/>
</dbReference>
<comment type="caution">
    <text evidence="2">The sequence shown here is derived from an EMBL/GenBank/DDBJ whole genome shotgun (WGS) entry which is preliminary data.</text>
</comment>
<gene>
    <name evidence="2" type="ORF">Tci_853866</name>
</gene>
<feature type="compositionally biased region" description="Low complexity" evidence="1">
    <location>
        <begin position="1"/>
        <end position="12"/>
    </location>
</feature>
<feature type="compositionally biased region" description="Acidic residues" evidence="1">
    <location>
        <begin position="36"/>
        <end position="53"/>
    </location>
</feature>
<accession>A0A699R8G3</accession>
<evidence type="ECO:0000256" key="1">
    <source>
        <dbReference type="SAM" id="MobiDB-lite"/>
    </source>
</evidence>
<sequence>PSSSSPAPSSTPLGLGNCYTPSFDLKTSQSGKQEDNGSDDGNQEYDVDIYDDE</sequence>
<name>A0A699R8G3_TANCI</name>
<dbReference type="AlphaFoldDB" id="A0A699R8G3"/>
<proteinExistence type="predicted"/>
<reference evidence="2" key="1">
    <citation type="journal article" date="2019" name="Sci. Rep.">
        <title>Draft genome of Tanacetum cinerariifolium, the natural source of mosquito coil.</title>
        <authorList>
            <person name="Yamashiro T."/>
            <person name="Shiraishi A."/>
            <person name="Satake H."/>
            <person name="Nakayama K."/>
        </authorList>
    </citation>
    <scope>NUCLEOTIDE SEQUENCE</scope>
</reference>
<organism evidence="2">
    <name type="scientific">Tanacetum cinerariifolium</name>
    <name type="common">Dalmatian daisy</name>
    <name type="synonym">Chrysanthemum cinerariifolium</name>
    <dbReference type="NCBI Taxonomy" id="118510"/>
    <lineage>
        <taxon>Eukaryota</taxon>
        <taxon>Viridiplantae</taxon>
        <taxon>Streptophyta</taxon>
        <taxon>Embryophyta</taxon>
        <taxon>Tracheophyta</taxon>
        <taxon>Spermatophyta</taxon>
        <taxon>Magnoliopsida</taxon>
        <taxon>eudicotyledons</taxon>
        <taxon>Gunneridae</taxon>
        <taxon>Pentapetalae</taxon>
        <taxon>asterids</taxon>
        <taxon>campanulids</taxon>
        <taxon>Asterales</taxon>
        <taxon>Asteraceae</taxon>
        <taxon>Asteroideae</taxon>
        <taxon>Anthemideae</taxon>
        <taxon>Anthemidinae</taxon>
        <taxon>Tanacetum</taxon>
    </lineage>
</organism>
<feature type="non-terminal residue" evidence="2">
    <location>
        <position position="1"/>
    </location>
</feature>
<feature type="region of interest" description="Disordered" evidence="1">
    <location>
        <begin position="1"/>
        <end position="53"/>
    </location>
</feature>
<protein>
    <submittedName>
        <fullName evidence="2">Uncharacterized protein</fullName>
    </submittedName>
</protein>
<evidence type="ECO:0000313" key="2">
    <source>
        <dbReference type="EMBL" id="GFC81896.1"/>
    </source>
</evidence>